<evidence type="ECO:0000256" key="5">
    <source>
        <dbReference type="ARBA" id="ARBA00023002"/>
    </source>
</evidence>
<feature type="domain" description="FAD dependent oxidoreductase" evidence="9">
    <location>
        <begin position="30"/>
        <end position="94"/>
    </location>
</feature>
<comment type="cofactor">
    <cofactor evidence="1">
        <name>FAD</name>
        <dbReference type="ChEBI" id="CHEBI:57692"/>
    </cofactor>
</comment>
<evidence type="ECO:0000256" key="2">
    <source>
        <dbReference type="ARBA" id="ARBA00006730"/>
    </source>
</evidence>
<dbReference type="Pfam" id="PF01266">
    <property type="entry name" value="DAO"/>
    <property type="match status" value="2"/>
</dbReference>
<evidence type="ECO:0000259" key="9">
    <source>
        <dbReference type="Pfam" id="PF01266"/>
    </source>
</evidence>
<name>A0ABY2QM25_9SPHN</name>
<feature type="domain" description="FAD dependent oxidoreductase" evidence="9">
    <location>
        <begin position="103"/>
        <end position="357"/>
    </location>
</feature>
<evidence type="ECO:0000313" key="10">
    <source>
        <dbReference type="EMBL" id="THG42314.1"/>
    </source>
</evidence>
<dbReference type="Gene3D" id="3.30.9.10">
    <property type="entry name" value="D-Amino Acid Oxidase, subunit A, domain 2"/>
    <property type="match status" value="1"/>
</dbReference>
<reference evidence="10 11" key="1">
    <citation type="submission" date="2019-04" db="EMBL/GenBank/DDBJ databases">
        <title>Microbes associate with the intestines of laboratory mice.</title>
        <authorList>
            <person name="Navarre W."/>
            <person name="Wong E."/>
            <person name="Huang K.C."/>
            <person name="Tropini C."/>
            <person name="Ng K."/>
            <person name="Yu B."/>
        </authorList>
    </citation>
    <scope>NUCLEOTIDE SEQUENCE [LARGE SCALE GENOMIC DNA]</scope>
    <source>
        <strain evidence="10 11">NM83_B4-11</strain>
    </source>
</reference>
<dbReference type="EC" id="1.4.3.3" evidence="6"/>
<accession>A0ABY2QM25</accession>
<dbReference type="EMBL" id="SSTI01000001">
    <property type="protein sequence ID" value="THG42314.1"/>
    <property type="molecule type" value="Genomic_DNA"/>
</dbReference>
<comment type="similarity">
    <text evidence="2">Belongs to the DAMOX/DASOX family.</text>
</comment>
<proteinExistence type="inferred from homology"/>
<evidence type="ECO:0000256" key="1">
    <source>
        <dbReference type="ARBA" id="ARBA00001974"/>
    </source>
</evidence>
<protein>
    <recommendedName>
        <fullName evidence="7">D-amino-acid oxidase</fullName>
        <ecNumber evidence="6">1.4.3.3</ecNumber>
    </recommendedName>
</protein>
<dbReference type="InterPro" id="IPR006076">
    <property type="entry name" value="FAD-dep_OxRdtase"/>
</dbReference>
<evidence type="ECO:0000256" key="7">
    <source>
        <dbReference type="ARBA" id="ARBA00039751"/>
    </source>
</evidence>
<evidence type="ECO:0000256" key="8">
    <source>
        <dbReference type="ARBA" id="ARBA00049547"/>
    </source>
</evidence>
<dbReference type="PANTHER" id="PTHR11530">
    <property type="entry name" value="D-AMINO ACID OXIDASE"/>
    <property type="match status" value="1"/>
</dbReference>
<dbReference type="InterPro" id="IPR023209">
    <property type="entry name" value="DAO"/>
</dbReference>
<evidence type="ECO:0000256" key="4">
    <source>
        <dbReference type="ARBA" id="ARBA00022827"/>
    </source>
</evidence>
<organism evidence="10 11">
    <name type="scientific">Sphingomonas olei</name>
    <dbReference type="NCBI Taxonomy" id="1886787"/>
    <lineage>
        <taxon>Bacteria</taxon>
        <taxon>Pseudomonadati</taxon>
        <taxon>Pseudomonadota</taxon>
        <taxon>Alphaproteobacteria</taxon>
        <taxon>Sphingomonadales</taxon>
        <taxon>Sphingomonadaceae</taxon>
        <taxon>Sphingomonas</taxon>
    </lineage>
</organism>
<evidence type="ECO:0000256" key="3">
    <source>
        <dbReference type="ARBA" id="ARBA00022630"/>
    </source>
</evidence>
<sequence>MDRRAVLAAAPLILPACATTRTRPIAAPAAACLAPVRVAPDRVIRTIAGLRPYRSSGFVVRADTLGDKRVVHNYGHGGAGITLSWGTSRLAVDLGLPGHHGGVAVIGAGIMGLTTARLCQEAGFPVTLYTKALPPETTSNIAGGQWEPASHFADDAVTPQWRAQYARALDYSWRRFQIMVGEDYGIRWVPTYQQTRTPPGQPRALVRYMPGMRYLDAAEHPFPVGGHVIRFDTMYAETGRLLRKLEQDVRIAGGRIVIRDFGTPADLAALPERLIFNCTGLGAAALFGDAEMIPVRGQLAVLLPQPEVNYAFGGRMGYMFPRPDGIICGGTFEHGESAAEPQPGDIDTILARHAAFFMGFRCRA</sequence>
<comment type="caution">
    <text evidence="10">The sequence shown here is derived from an EMBL/GenBank/DDBJ whole genome shotgun (WGS) entry which is preliminary data.</text>
</comment>
<dbReference type="SUPFAM" id="SSF51971">
    <property type="entry name" value="Nucleotide-binding domain"/>
    <property type="match status" value="1"/>
</dbReference>
<evidence type="ECO:0000256" key="6">
    <source>
        <dbReference type="ARBA" id="ARBA00039101"/>
    </source>
</evidence>
<keyword evidence="4" id="KW-0274">FAD</keyword>
<keyword evidence="11" id="KW-1185">Reference proteome</keyword>
<dbReference type="PANTHER" id="PTHR11530:SF11">
    <property type="entry name" value="D-ASPARTATE OXIDASE"/>
    <property type="match status" value="1"/>
</dbReference>
<comment type="catalytic activity">
    <reaction evidence="8">
        <text>a D-alpha-amino acid + O2 + H2O = a 2-oxocarboxylate + H2O2 + NH4(+)</text>
        <dbReference type="Rhea" id="RHEA:21816"/>
        <dbReference type="ChEBI" id="CHEBI:15377"/>
        <dbReference type="ChEBI" id="CHEBI:15379"/>
        <dbReference type="ChEBI" id="CHEBI:16240"/>
        <dbReference type="ChEBI" id="CHEBI:28938"/>
        <dbReference type="ChEBI" id="CHEBI:35179"/>
        <dbReference type="ChEBI" id="CHEBI:59871"/>
        <dbReference type="EC" id="1.4.3.3"/>
    </reaction>
    <physiologicalReaction direction="left-to-right" evidence="8">
        <dbReference type="Rhea" id="RHEA:21817"/>
    </physiologicalReaction>
</comment>
<dbReference type="Gene3D" id="3.40.50.720">
    <property type="entry name" value="NAD(P)-binding Rossmann-like Domain"/>
    <property type="match status" value="2"/>
</dbReference>
<dbReference type="Proteomes" id="UP000308038">
    <property type="component" value="Unassembled WGS sequence"/>
</dbReference>
<keyword evidence="5" id="KW-0560">Oxidoreductase</keyword>
<evidence type="ECO:0000313" key="11">
    <source>
        <dbReference type="Proteomes" id="UP000308038"/>
    </source>
</evidence>
<keyword evidence="3" id="KW-0285">Flavoprotein</keyword>
<gene>
    <name evidence="10" type="ORF">E5988_01685</name>
</gene>